<organism evidence="3 4">
    <name type="scientific">Coccomyxa subellipsoidea</name>
    <dbReference type="NCBI Taxonomy" id="248742"/>
    <lineage>
        <taxon>Eukaryota</taxon>
        <taxon>Viridiplantae</taxon>
        <taxon>Chlorophyta</taxon>
        <taxon>core chlorophytes</taxon>
        <taxon>Trebouxiophyceae</taxon>
        <taxon>Trebouxiophyceae incertae sedis</taxon>
        <taxon>Coccomyxaceae</taxon>
        <taxon>Coccomyxa</taxon>
    </lineage>
</organism>
<accession>A0ABR2YIG3</accession>
<evidence type="ECO:0000256" key="1">
    <source>
        <dbReference type="SAM" id="MobiDB-lite"/>
    </source>
</evidence>
<evidence type="ECO:0008006" key="5">
    <source>
        <dbReference type="Google" id="ProtNLM"/>
    </source>
</evidence>
<evidence type="ECO:0000313" key="4">
    <source>
        <dbReference type="Proteomes" id="UP001491310"/>
    </source>
</evidence>
<sequence length="245" mass="25148">MGPPPGNSASTIVGRATASGMAAFSKAALQILMAHLLSTQAALGDTQLNEITTHSTAWTKTGQDTGMAATPLDSFQTMKTYPPDNSHPFRLDALTICIIGAVVAVNVGMVFCCARLACLKLTGQDLDPLATEAAQQAHATVLEAGEAGGGPGGGTAAGGPRIEITAVTHPNMEMSVARRLHRRSSQEEQATVQAEVEDPLSASCRGPSDQHTAHLCASAVIKPLECCALPMLTLDIESSGCSAAA</sequence>
<name>A0ABR2YIG3_9CHLO</name>
<dbReference type="EMBL" id="JALJOT010000011">
    <property type="protein sequence ID" value="KAK9905829.1"/>
    <property type="molecule type" value="Genomic_DNA"/>
</dbReference>
<keyword evidence="2" id="KW-0812">Transmembrane</keyword>
<dbReference type="Proteomes" id="UP001491310">
    <property type="component" value="Unassembled WGS sequence"/>
</dbReference>
<keyword evidence="2" id="KW-0472">Membrane</keyword>
<feature type="transmembrane region" description="Helical" evidence="2">
    <location>
        <begin position="93"/>
        <end position="114"/>
    </location>
</feature>
<keyword evidence="4" id="KW-1185">Reference proteome</keyword>
<gene>
    <name evidence="3" type="ORF">WJX75_007176</name>
</gene>
<keyword evidence="2" id="KW-1133">Transmembrane helix</keyword>
<protein>
    <recommendedName>
        <fullName evidence="5">CNNM transmembrane domain-containing protein</fullName>
    </recommendedName>
</protein>
<reference evidence="3 4" key="1">
    <citation type="journal article" date="2024" name="Nat. Commun.">
        <title>Phylogenomics reveals the evolutionary origins of lichenization in chlorophyte algae.</title>
        <authorList>
            <person name="Puginier C."/>
            <person name="Libourel C."/>
            <person name="Otte J."/>
            <person name="Skaloud P."/>
            <person name="Haon M."/>
            <person name="Grisel S."/>
            <person name="Petersen M."/>
            <person name="Berrin J.G."/>
            <person name="Delaux P.M."/>
            <person name="Dal Grande F."/>
            <person name="Keller J."/>
        </authorList>
    </citation>
    <scope>NUCLEOTIDE SEQUENCE [LARGE SCALE GENOMIC DNA]</scope>
    <source>
        <strain evidence="3 4">SAG 216-7</strain>
    </source>
</reference>
<evidence type="ECO:0000313" key="3">
    <source>
        <dbReference type="EMBL" id="KAK9905829.1"/>
    </source>
</evidence>
<proteinExistence type="predicted"/>
<comment type="caution">
    <text evidence="3">The sequence shown here is derived from an EMBL/GenBank/DDBJ whole genome shotgun (WGS) entry which is preliminary data.</text>
</comment>
<evidence type="ECO:0000256" key="2">
    <source>
        <dbReference type="SAM" id="Phobius"/>
    </source>
</evidence>
<feature type="region of interest" description="Disordered" evidence="1">
    <location>
        <begin position="182"/>
        <end position="204"/>
    </location>
</feature>